<keyword evidence="1" id="KW-0732">Signal</keyword>
<proteinExistence type="predicted"/>
<dbReference type="InterPro" id="IPR012674">
    <property type="entry name" value="Calycin"/>
</dbReference>
<feature type="chain" id="PRO_5035473749" evidence="1">
    <location>
        <begin position="19"/>
        <end position="144"/>
    </location>
</feature>
<gene>
    <name evidence="2" type="ORF">ILUMI_06244</name>
</gene>
<dbReference type="AlphaFoldDB" id="A0A8K0DAD1"/>
<dbReference type="SUPFAM" id="SSF50814">
    <property type="entry name" value="Lipocalins"/>
    <property type="match status" value="1"/>
</dbReference>
<name>A0A8K0DAD1_IGNLU</name>
<dbReference type="EMBL" id="VTPC01002512">
    <property type="protein sequence ID" value="KAF2899942.1"/>
    <property type="molecule type" value="Genomic_DNA"/>
</dbReference>
<comment type="caution">
    <text evidence="2">The sequence shown here is derived from an EMBL/GenBank/DDBJ whole genome shotgun (WGS) entry which is preliminary data.</text>
</comment>
<evidence type="ECO:0000313" key="2">
    <source>
        <dbReference type="EMBL" id="KAF2899942.1"/>
    </source>
</evidence>
<reference evidence="2" key="1">
    <citation type="submission" date="2019-08" db="EMBL/GenBank/DDBJ databases">
        <title>The genome of the North American firefly Photinus pyralis.</title>
        <authorList>
            <consortium name="Photinus pyralis genome working group"/>
            <person name="Fallon T.R."/>
            <person name="Sander Lower S.E."/>
            <person name="Weng J.-K."/>
        </authorList>
    </citation>
    <scope>NUCLEOTIDE SEQUENCE</scope>
    <source>
        <strain evidence="2">TRF0915ILg1</strain>
        <tissue evidence="2">Whole body</tissue>
    </source>
</reference>
<protein>
    <submittedName>
        <fullName evidence="2">Uncharacterized protein</fullName>
    </submittedName>
</protein>
<dbReference type="Proteomes" id="UP000801492">
    <property type="component" value="Unassembled WGS sequence"/>
</dbReference>
<evidence type="ECO:0000313" key="3">
    <source>
        <dbReference type="Proteomes" id="UP000801492"/>
    </source>
</evidence>
<feature type="non-terminal residue" evidence="2">
    <location>
        <position position="144"/>
    </location>
</feature>
<feature type="signal peptide" evidence="1">
    <location>
        <begin position="1"/>
        <end position="18"/>
    </location>
</feature>
<keyword evidence="3" id="KW-1185">Reference proteome</keyword>
<accession>A0A8K0DAD1</accession>
<organism evidence="2 3">
    <name type="scientific">Ignelater luminosus</name>
    <name type="common">Cucubano</name>
    <name type="synonym">Pyrophorus luminosus</name>
    <dbReference type="NCBI Taxonomy" id="2038154"/>
    <lineage>
        <taxon>Eukaryota</taxon>
        <taxon>Metazoa</taxon>
        <taxon>Ecdysozoa</taxon>
        <taxon>Arthropoda</taxon>
        <taxon>Hexapoda</taxon>
        <taxon>Insecta</taxon>
        <taxon>Pterygota</taxon>
        <taxon>Neoptera</taxon>
        <taxon>Endopterygota</taxon>
        <taxon>Coleoptera</taxon>
        <taxon>Polyphaga</taxon>
        <taxon>Elateriformia</taxon>
        <taxon>Elateroidea</taxon>
        <taxon>Elateridae</taxon>
        <taxon>Agrypninae</taxon>
        <taxon>Pyrophorini</taxon>
        <taxon>Ignelater</taxon>
    </lineage>
</organism>
<evidence type="ECO:0000256" key="1">
    <source>
        <dbReference type="SAM" id="SignalP"/>
    </source>
</evidence>
<sequence>MYYSTVLVLLALTAPIFAELEVFDGPCPTDKVEYVKNFNQDAFSGTWYALLGYQKTKVNDCINQTYIWQPNKRQFTVAVGSRNISVGVSQYKYLLAKEQEENSNNGKLYQSEFSIYSVNGNSIKLSGRSDSTHHYIVNTDNKEF</sequence>
<dbReference type="Gene3D" id="2.40.128.20">
    <property type="match status" value="1"/>
</dbReference>